<evidence type="ECO:0000313" key="4">
    <source>
        <dbReference type="Proteomes" id="UP001229955"/>
    </source>
</evidence>
<sequence length="169" mass="18954">MSPRDRLLDALRRAHDGQPWHGPSRSEVLRDVTAREACFRAAPDAHTIWELVLHMRSWTEEVLARARGAVPDEPAAGDWPPMLDPADETAWRATLRSLDAAHEALWRHVETMDDAARAQRVANRPDDPPDSGITQRAMIRSLAEHDVYHTGQLAILKRIARSALSSPPK</sequence>
<dbReference type="InterPro" id="IPR034660">
    <property type="entry name" value="DinB/YfiT-like"/>
</dbReference>
<dbReference type="InterPro" id="IPR024775">
    <property type="entry name" value="DinB-like"/>
</dbReference>
<dbReference type="Proteomes" id="UP001229955">
    <property type="component" value="Chromosome"/>
</dbReference>
<dbReference type="Pfam" id="PF12867">
    <property type="entry name" value="DinB_2"/>
    <property type="match status" value="1"/>
</dbReference>
<dbReference type="SUPFAM" id="SSF109854">
    <property type="entry name" value="DinB/YfiT-like putative metalloenzymes"/>
    <property type="match status" value="1"/>
</dbReference>
<evidence type="ECO:0000313" key="3">
    <source>
        <dbReference type="EMBL" id="WKW13979.1"/>
    </source>
</evidence>
<dbReference type="EMBL" id="CP130613">
    <property type="protein sequence ID" value="WKW13979.1"/>
    <property type="molecule type" value="Genomic_DNA"/>
</dbReference>
<evidence type="ECO:0000259" key="1">
    <source>
        <dbReference type="Pfam" id="PF12867"/>
    </source>
</evidence>
<dbReference type="EMBL" id="CP130612">
    <property type="protein sequence ID" value="WKW11069.1"/>
    <property type="molecule type" value="Genomic_DNA"/>
</dbReference>
<dbReference type="KEGG" id="pspc:Strain318_000304"/>
<accession>A0AA49Q6S5</accession>
<feature type="domain" description="DinB-like" evidence="1">
    <location>
        <begin position="27"/>
        <end position="153"/>
    </location>
</feature>
<dbReference type="RefSeq" id="WP_367886774.1">
    <property type="nucleotide sequence ID" value="NZ_CP130612.1"/>
</dbReference>
<dbReference type="Gene3D" id="1.20.120.450">
    <property type="entry name" value="dinb family like domain"/>
    <property type="match status" value="1"/>
</dbReference>
<proteinExistence type="predicted"/>
<name>A0AA49Q6S5_9BACT</name>
<organism evidence="3 4">
    <name type="scientific">Pseudogemmatithrix spongiicola</name>
    <dbReference type="NCBI Taxonomy" id="3062599"/>
    <lineage>
        <taxon>Bacteria</taxon>
        <taxon>Pseudomonadati</taxon>
        <taxon>Gemmatimonadota</taxon>
        <taxon>Gemmatimonadia</taxon>
        <taxon>Gemmatimonadales</taxon>
        <taxon>Gemmatimonadaceae</taxon>
        <taxon>Pseudogemmatithrix</taxon>
    </lineage>
</organism>
<gene>
    <name evidence="2" type="ORF">Strain138_000304</name>
    <name evidence="3" type="ORF">Strain318_000304</name>
</gene>
<accession>A0AA49Q3U3</accession>
<protein>
    <submittedName>
        <fullName evidence="3">DinB family protein</fullName>
    </submittedName>
</protein>
<keyword evidence="4" id="KW-1185">Reference proteome</keyword>
<reference evidence="3" key="1">
    <citation type="submission" date="2023-07" db="EMBL/GenBank/DDBJ databases">
        <authorList>
            <person name="Haufschild T."/>
            <person name="Kallscheuer N."/>
            <person name="Hammer J."/>
            <person name="Kohn T."/>
            <person name="Kabuu M."/>
            <person name="Jogler M."/>
            <person name="Wohfarth N."/>
            <person name="Heuer A."/>
            <person name="Rohde M."/>
            <person name="van Teeseling M.C.F."/>
            <person name="Jogler C."/>
        </authorList>
    </citation>
    <scope>NUCLEOTIDE SEQUENCE</scope>
    <source>
        <strain evidence="2">Strain 138</strain>
        <strain evidence="3">Strain 318</strain>
    </source>
</reference>
<evidence type="ECO:0000313" key="2">
    <source>
        <dbReference type="EMBL" id="WKW11069.1"/>
    </source>
</evidence>
<dbReference type="AlphaFoldDB" id="A0AA49Q6S5"/>